<accession>T1KZE5</accession>
<organism evidence="2 3">
    <name type="scientific">Tetranychus urticae</name>
    <name type="common">Two-spotted spider mite</name>
    <dbReference type="NCBI Taxonomy" id="32264"/>
    <lineage>
        <taxon>Eukaryota</taxon>
        <taxon>Metazoa</taxon>
        <taxon>Ecdysozoa</taxon>
        <taxon>Arthropoda</taxon>
        <taxon>Chelicerata</taxon>
        <taxon>Arachnida</taxon>
        <taxon>Acari</taxon>
        <taxon>Acariformes</taxon>
        <taxon>Trombidiformes</taxon>
        <taxon>Prostigmata</taxon>
        <taxon>Eleutherengona</taxon>
        <taxon>Raphignathae</taxon>
        <taxon>Tetranychoidea</taxon>
        <taxon>Tetranychidae</taxon>
        <taxon>Tetranychus</taxon>
    </lineage>
</organism>
<feature type="chain" id="PRO_5004591987" description="CUB domain-containing protein" evidence="1">
    <location>
        <begin position="18"/>
        <end position="318"/>
    </location>
</feature>
<reference evidence="2" key="2">
    <citation type="submission" date="2015-06" db="UniProtKB">
        <authorList>
            <consortium name="EnsemblMetazoa"/>
        </authorList>
    </citation>
    <scope>IDENTIFICATION</scope>
</reference>
<evidence type="ECO:0000256" key="1">
    <source>
        <dbReference type="SAM" id="SignalP"/>
    </source>
</evidence>
<dbReference type="AlphaFoldDB" id="T1KZE5"/>
<reference evidence="3" key="1">
    <citation type="submission" date="2011-08" db="EMBL/GenBank/DDBJ databases">
        <authorList>
            <person name="Rombauts S."/>
        </authorList>
    </citation>
    <scope>NUCLEOTIDE SEQUENCE</scope>
    <source>
        <strain evidence="3">London</strain>
    </source>
</reference>
<dbReference type="EMBL" id="CAEY01000738">
    <property type="status" value="NOT_ANNOTATED_CDS"/>
    <property type="molecule type" value="Genomic_DNA"/>
</dbReference>
<evidence type="ECO:0000313" key="2">
    <source>
        <dbReference type="EnsemblMetazoa" id="tetur28g01330.1"/>
    </source>
</evidence>
<dbReference type="EnsemblMetazoa" id="tetur28g01330.1">
    <property type="protein sequence ID" value="tetur28g01330.1"/>
    <property type="gene ID" value="tetur28g01330"/>
</dbReference>
<dbReference type="Proteomes" id="UP000015104">
    <property type="component" value="Unassembled WGS sequence"/>
</dbReference>
<evidence type="ECO:0008006" key="4">
    <source>
        <dbReference type="Google" id="ProtNLM"/>
    </source>
</evidence>
<keyword evidence="3" id="KW-1185">Reference proteome</keyword>
<feature type="signal peptide" evidence="1">
    <location>
        <begin position="1"/>
        <end position="17"/>
    </location>
</feature>
<evidence type="ECO:0000313" key="3">
    <source>
        <dbReference type="Proteomes" id="UP000015104"/>
    </source>
</evidence>
<keyword evidence="1" id="KW-0732">Signal</keyword>
<dbReference type="HOGENOM" id="CLU_878054_0_0_1"/>
<name>T1KZE5_TETUR</name>
<protein>
    <recommendedName>
        <fullName evidence="4">CUB domain-containing protein</fullName>
    </recommendedName>
</protein>
<sequence>MLFFSAILLSLVQFAFLANDPCFYGVTYCLSRDGSTECTGNNVVKASFRAGHNDGAEYLSVSLSAYNSRGSGRVTVSVGFNVGGKPYTLYCLSDGPETRTSAIDDPWAYDDFSCSFKLNVTANNNQVAPITNSSISIGLATTDDDVPITLGFNEVKSVVAPNLKKLLVHQLSFLDCWEENRISFTDNDKKNRVLMMKKVPKKQMETFIYGLASDTKSTDRSVKFVNANGVSLTVSCNKSFGTLTGFVQQGDKKESIDKLFTFKSLDGYRCGFKLPFVVQTDNIKFNFDSRPLDFSFSSSSGSSINKPSLKFDTDDRKW</sequence>
<proteinExistence type="predicted"/>